<accession>A0A2P2IS55</accession>
<evidence type="ECO:0000313" key="1">
    <source>
        <dbReference type="EMBL" id="MBW84061.1"/>
    </source>
</evidence>
<protein>
    <submittedName>
        <fullName evidence="1">Uncharacterized protein</fullName>
    </submittedName>
</protein>
<proteinExistence type="predicted"/>
<organism evidence="1">
    <name type="scientific">Rhizophora mucronata</name>
    <name type="common">Asiatic mangrove</name>
    <dbReference type="NCBI Taxonomy" id="61149"/>
    <lineage>
        <taxon>Eukaryota</taxon>
        <taxon>Viridiplantae</taxon>
        <taxon>Streptophyta</taxon>
        <taxon>Embryophyta</taxon>
        <taxon>Tracheophyta</taxon>
        <taxon>Spermatophyta</taxon>
        <taxon>Magnoliopsida</taxon>
        <taxon>eudicotyledons</taxon>
        <taxon>Gunneridae</taxon>
        <taxon>Pentapetalae</taxon>
        <taxon>rosids</taxon>
        <taxon>fabids</taxon>
        <taxon>Malpighiales</taxon>
        <taxon>Rhizophoraceae</taxon>
        <taxon>Rhizophora</taxon>
    </lineage>
</organism>
<dbReference type="EMBL" id="GGEC01003578">
    <property type="protein sequence ID" value="MBW84061.1"/>
    <property type="molecule type" value="Transcribed_RNA"/>
</dbReference>
<name>A0A2P2IS55_RHIMU</name>
<reference evidence="1" key="1">
    <citation type="submission" date="2018-02" db="EMBL/GenBank/DDBJ databases">
        <title>Rhizophora mucronata_Transcriptome.</title>
        <authorList>
            <person name="Meera S.P."/>
            <person name="Sreeshan A."/>
            <person name="Augustine A."/>
        </authorList>
    </citation>
    <scope>NUCLEOTIDE SEQUENCE</scope>
    <source>
        <tissue evidence="1">Leaf</tissue>
    </source>
</reference>
<sequence>MIDKCQVPKKMVGNRKSSTFNSELLGYLSHLL</sequence>
<dbReference type="AlphaFoldDB" id="A0A2P2IS55"/>